<feature type="region of interest" description="Disordered" evidence="1">
    <location>
        <begin position="107"/>
        <end position="181"/>
    </location>
</feature>
<dbReference type="Proteomes" id="UP000289738">
    <property type="component" value="Chromosome B05"/>
</dbReference>
<accession>A0A444YXW7</accession>
<keyword evidence="3" id="KW-1185">Reference proteome</keyword>
<dbReference type="STRING" id="3818.A0A444YXW7"/>
<evidence type="ECO:0000313" key="2">
    <source>
        <dbReference type="EMBL" id="RYR06771.1"/>
    </source>
</evidence>
<comment type="caution">
    <text evidence="2">The sequence shown here is derived from an EMBL/GenBank/DDBJ whole genome shotgun (WGS) entry which is preliminary data.</text>
</comment>
<reference evidence="2 3" key="1">
    <citation type="submission" date="2019-01" db="EMBL/GenBank/DDBJ databases">
        <title>Sequencing of cultivated peanut Arachis hypogaea provides insights into genome evolution and oil improvement.</title>
        <authorList>
            <person name="Chen X."/>
        </authorList>
    </citation>
    <scope>NUCLEOTIDE SEQUENCE [LARGE SCALE GENOMIC DNA]</scope>
    <source>
        <strain evidence="3">cv. Fuhuasheng</strain>
        <tissue evidence="2">Leaves</tissue>
    </source>
</reference>
<protein>
    <submittedName>
        <fullName evidence="2">Uncharacterized protein</fullName>
    </submittedName>
</protein>
<evidence type="ECO:0000313" key="3">
    <source>
        <dbReference type="Proteomes" id="UP000289738"/>
    </source>
</evidence>
<dbReference type="AlphaFoldDB" id="A0A444YXW7"/>
<dbReference type="EMBL" id="SDMP01000015">
    <property type="protein sequence ID" value="RYR06771.1"/>
    <property type="molecule type" value="Genomic_DNA"/>
</dbReference>
<feature type="compositionally biased region" description="Basic residues" evidence="1">
    <location>
        <begin position="163"/>
        <end position="181"/>
    </location>
</feature>
<name>A0A444YXW7_ARAHY</name>
<sequence length="181" mass="21249">MLQLQISLKIEEEEKGVSPNFKSQVKSMCNQICNAQQAPSLQPLPFEHVHSKEANILAISELAHALDKKVLPAVISVFHFWSPSPPRARSRSKSRCPVSFQRRRRCRSYSPARYNRGRRSISPVRSHHYSSYERDRRSYRNIMEHSDRSRRRDSDRYLDRHSSASRRNRSRSVSPHSRKSH</sequence>
<gene>
    <name evidence="2" type="ORF">Ahy_B05g074086</name>
</gene>
<organism evidence="2 3">
    <name type="scientific">Arachis hypogaea</name>
    <name type="common">Peanut</name>
    <dbReference type="NCBI Taxonomy" id="3818"/>
    <lineage>
        <taxon>Eukaryota</taxon>
        <taxon>Viridiplantae</taxon>
        <taxon>Streptophyta</taxon>
        <taxon>Embryophyta</taxon>
        <taxon>Tracheophyta</taxon>
        <taxon>Spermatophyta</taxon>
        <taxon>Magnoliopsida</taxon>
        <taxon>eudicotyledons</taxon>
        <taxon>Gunneridae</taxon>
        <taxon>Pentapetalae</taxon>
        <taxon>rosids</taxon>
        <taxon>fabids</taxon>
        <taxon>Fabales</taxon>
        <taxon>Fabaceae</taxon>
        <taxon>Papilionoideae</taxon>
        <taxon>50 kb inversion clade</taxon>
        <taxon>dalbergioids sensu lato</taxon>
        <taxon>Dalbergieae</taxon>
        <taxon>Pterocarpus clade</taxon>
        <taxon>Arachis</taxon>
    </lineage>
</organism>
<feature type="compositionally biased region" description="Basic and acidic residues" evidence="1">
    <location>
        <begin position="130"/>
        <end position="162"/>
    </location>
</feature>
<proteinExistence type="predicted"/>
<evidence type="ECO:0000256" key="1">
    <source>
        <dbReference type="SAM" id="MobiDB-lite"/>
    </source>
</evidence>